<evidence type="ECO:0000259" key="1">
    <source>
        <dbReference type="Pfam" id="PF13761"/>
    </source>
</evidence>
<gene>
    <name evidence="2" type="ORF">LJ755_14825</name>
    <name evidence="3" type="ORF">MUK71_11745</name>
</gene>
<dbReference type="EMBL" id="JAJFZT010000010">
    <property type="protein sequence ID" value="MCC3273996.1"/>
    <property type="molecule type" value="Genomic_DNA"/>
</dbReference>
<evidence type="ECO:0000313" key="2">
    <source>
        <dbReference type="EMBL" id="MCC3273996.1"/>
    </source>
</evidence>
<sequence>MASASIYRQVLGADYARLQPELQDYFDPGEGAGQYGAGSGIFARAGCPRPWLRPLLRLVPVSNAFFPDYGTEVPFTIRNYPHRDPWGRQALTAVRSFGFPAGPRIFEDTTVLTAPGVLTDYLGRQRNLATNLVLQVTDEGHLRMNSPASRLFLGPLRLPLPGFAAAEAHVEQWWDEAAGSFRIRTQVIQRQLGTVFEYDGMFHYALRPFDGVLPGDVEPDRWEHRV</sequence>
<dbReference type="EMBL" id="CP094984">
    <property type="protein sequence ID" value="UON91275.1"/>
    <property type="molecule type" value="Genomic_DNA"/>
</dbReference>
<evidence type="ECO:0000313" key="5">
    <source>
        <dbReference type="Proteomes" id="UP001155145"/>
    </source>
</evidence>
<accession>A0A9X1M9Y9</accession>
<name>A0A9X1M9Y9_9MICC</name>
<evidence type="ECO:0000313" key="4">
    <source>
        <dbReference type="Proteomes" id="UP000829758"/>
    </source>
</evidence>
<organism evidence="2 5">
    <name type="scientific">Arthrobacter zhangbolii</name>
    <dbReference type="NCBI Taxonomy" id="2886936"/>
    <lineage>
        <taxon>Bacteria</taxon>
        <taxon>Bacillati</taxon>
        <taxon>Actinomycetota</taxon>
        <taxon>Actinomycetes</taxon>
        <taxon>Micrococcales</taxon>
        <taxon>Micrococcaceae</taxon>
        <taxon>Arthrobacter</taxon>
    </lineage>
</organism>
<dbReference type="Proteomes" id="UP000829758">
    <property type="component" value="Chromosome"/>
</dbReference>
<reference evidence="2" key="1">
    <citation type="submission" date="2021-10" db="EMBL/GenBank/DDBJ databases">
        <title>Novel species in genus Arthrobacter.</title>
        <authorList>
            <person name="Liu Y."/>
        </authorList>
    </citation>
    <scope>NUCLEOTIDE SEQUENCE</scope>
    <source>
        <strain evidence="4">zg-Y462</strain>
        <strain evidence="2">Zg-Y462</strain>
    </source>
</reference>
<dbReference type="Pfam" id="PF13761">
    <property type="entry name" value="DUF4166"/>
    <property type="match status" value="1"/>
</dbReference>
<proteinExistence type="predicted"/>
<dbReference type="Proteomes" id="UP001155145">
    <property type="component" value="Unassembled WGS sequence"/>
</dbReference>
<dbReference type="RefSeq" id="WP_227929576.1">
    <property type="nucleotide sequence ID" value="NZ_CP094984.1"/>
</dbReference>
<evidence type="ECO:0000313" key="3">
    <source>
        <dbReference type="EMBL" id="UON91275.1"/>
    </source>
</evidence>
<dbReference type="AlphaFoldDB" id="A0A9X1M9Y9"/>
<feature type="domain" description="DUF4166" evidence="1">
    <location>
        <begin position="18"/>
        <end position="202"/>
    </location>
</feature>
<dbReference type="InterPro" id="IPR025311">
    <property type="entry name" value="DUF4166"/>
</dbReference>
<keyword evidence="4" id="KW-1185">Reference proteome</keyword>
<protein>
    <submittedName>
        <fullName evidence="2">DUF4166 domain-containing protein</fullName>
    </submittedName>
</protein>